<feature type="compositionally biased region" description="Low complexity" evidence="15">
    <location>
        <begin position="500"/>
        <end position="511"/>
    </location>
</feature>
<feature type="compositionally biased region" description="Basic and acidic residues" evidence="15">
    <location>
        <begin position="287"/>
        <end position="301"/>
    </location>
</feature>
<accession>A0AA35KVH2</accession>
<gene>
    <name evidence="17" type="ORF">PODLI_1B008627</name>
</gene>
<dbReference type="GO" id="GO:0045773">
    <property type="term" value="P:positive regulation of axon extension"/>
    <property type="evidence" value="ECO:0007669"/>
    <property type="project" value="TreeGrafter"/>
</dbReference>
<dbReference type="Proteomes" id="UP001178461">
    <property type="component" value="Chromosome 9"/>
</dbReference>
<keyword evidence="9" id="KW-0965">Cell junction</keyword>
<evidence type="ECO:0000313" key="18">
    <source>
        <dbReference type="Proteomes" id="UP001178461"/>
    </source>
</evidence>
<evidence type="ECO:0000256" key="9">
    <source>
        <dbReference type="ARBA" id="ARBA00022949"/>
    </source>
</evidence>
<dbReference type="SMART" id="SM00102">
    <property type="entry name" value="ADF"/>
    <property type="match status" value="1"/>
</dbReference>
<dbReference type="SUPFAM" id="SSF55753">
    <property type="entry name" value="Actin depolymerizing proteins"/>
    <property type="match status" value="1"/>
</dbReference>
<dbReference type="FunFam" id="3.40.20.10:FF:000032">
    <property type="entry name" value="Drebrin 1"/>
    <property type="match status" value="1"/>
</dbReference>
<evidence type="ECO:0000256" key="1">
    <source>
        <dbReference type="ARBA" id="ARBA00004279"/>
    </source>
</evidence>
<keyword evidence="12" id="KW-0966">Cell projection</keyword>
<dbReference type="Gene3D" id="3.40.20.10">
    <property type="entry name" value="Severin"/>
    <property type="match status" value="1"/>
</dbReference>
<organism evidence="17 18">
    <name type="scientific">Podarcis lilfordi</name>
    <name type="common">Lilford's wall lizard</name>
    <dbReference type="NCBI Taxonomy" id="74358"/>
    <lineage>
        <taxon>Eukaryota</taxon>
        <taxon>Metazoa</taxon>
        <taxon>Chordata</taxon>
        <taxon>Craniata</taxon>
        <taxon>Vertebrata</taxon>
        <taxon>Euteleostomi</taxon>
        <taxon>Lepidosauria</taxon>
        <taxon>Squamata</taxon>
        <taxon>Bifurcata</taxon>
        <taxon>Unidentata</taxon>
        <taxon>Episquamata</taxon>
        <taxon>Laterata</taxon>
        <taxon>Lacertibaenia</taxon>
        <taxon>Lacertidae</taxon>
        <taxon>Podarcis</taxon>
    </lineage>
</organism>
<evidence type="ECO:0000256" key="2">
    <source>
        <dbReference type="ARBA" id="ARBA00004282"/>
    </source>
</evidence>
<keyword evidence="10" id="KW-0007">Acetylation</keyword>
<evidence type="ECO:0000259" key="16">
    <source>
        <dbReference type="PROSITE" id="PS51263"/>
    </source>
</evidence>
<sequence length="640" mass="68498">MGSGGVNLETHSLALLAAKGDVASGRAAASWALFSYEKANELKLLDSGAGGPDELARRFQSGSVMYGLCRLPDAATGQQHVVLISWVGEKVSEQQKQACAGHLPAIRAFFKEARLVVKASRAEEVTQEGLRHSLPLAAPPGGPEAAKKAPLGDPQELVGTNYKKTNPALEILRTKRDSFWAQAEREEEQRREEERRRAQEERRRWERQRMEEERREAAERERRVQEKEQLVQEQRKQQAQLEAEERRREQARWEQQQQERAKALAEQSPLSGSAEKATEAAALASQRPHDPRDFFHQRERSGSAVGAPESPSPTGGRPGPPRRPFLRHQRSLTESAYIFRGPDAAPARRPSGDFLPSPRSPQAAPLPSPRLPKTPPARNQDPEPRSPPPPALESRTPLAPSPPGGSPTPLLAPALLDSGDPARTQPLAEALAPPEALRGPPPHTLPAESGPQSPFAPHGAEGTPCIGHSDGMESPLLGSAPRAKYPPPAHVPHSLPTETGSAGSSARGVASPLGSPPEEALPHAEARDLASFQGPDFGGTPTAGAPEAVDGCEFVAPPLGKDPVTDPLPAPDSAPYSGFNGTSALEEESWPAGQGTPSVEAKLPEESTWDPRAGGSQAPRADSREEGEDPSLPTARAGED</sequence>
<evidence type="ECO:0000313" key="17">
    <source>
        <dbReference type="EMBL" id="CAI5785010.1"/>
    </source>
</evidence>
<dbReference type="PANTHER" id="PTHR10829:SF9">
    <property type="entry name" value="ADF-H DOMAIN-CONTAINING PROTEIN"/>
    <property type="match status" value="1"/>
</dbReference>
<dbReference type="GO" id="GO:0051015">
    <property type="term" value="F:actin filament binding"/>
    <property type="evidence" value="ECO:0007669"/>
    <property type="project" value="TreeGrafter"/>
</dbReference>
<feature type="compositionally biased region" description="Basic and acidic residues" evidence="15">
    <location>
        <begin position="218"/>
        <end position="236"/>
    </location>
</feature>
<dbReference type="PROSITE" id="PS51263">
    <property type="entry name" value="ADF_H"/>
    <property type="match status" value="1"/>
</dbReference>
<evidence type="ECO:0000256" key="14">
    <source>
        <dbReference type="ARBA" id="ARBA00076970"/>
    </source>
</evidence>
<evidence type="ECO:0000256" key="10">
    <source>
        <dbReference type="ARBA" id="ARBA00022990"/>
    </source>
</evidence>
<dbReference type="GO" id="GO:0030425">
    <property type="term" value="C:dendrite"/>
    <property type="evidence" value="ECO:0007669"/>
    <property type="project" value="UniProtKB-SubCell"/>
</dbReference>
<evidence type="ECO:0000256" key="7">
    <source>
        <dbReference type="ARBA" id="ARBA00022782"/>
    </source>
</evidence>
<feature type="compositionally biased region" description="Low complexity" evidence="15">
    <location>
        <begin position="426"/>
        <end position="438"/>
    </location>
</feature>
<evidence type="ECO:0000256" key="4">
    <source>
        <dbReference type="ARBA" id="ARBA00004624"/>
    </source>
</evidence>
<keyword evidence="6" id="KW-0963">Cytoplasm</keyword>
<dbReference type="GO" id="GO:0061003">
    <property type="term" value="P:positive regulation of dendritic spine morphogenesis"/>
    <property type="evidence" value="ECO:0007669"/>
    <property type="project" value="TreeGrafter"/>
</dbReference>
<proteinExistence type="predicted"/>
<dbReference type="GO" id="GO:0070161">
    <property type="term" value="C:anchoring junction"/>
    <property type="evidence" value="ECO:0007669"/>
    <property type="project" value="UniProtKB-SubCell"/>
</dbReference>
<dbReference type="GO" id="GO:0030833">
    <property type="term" value="P:regulation of actin filament polymerization"/>
    <property type="evidence" value="ECO:0007669"/>
    <property type="project" value="TreeGrafter"/>
</dbReference>
<dbReference type="InterPro" id="IPR002108">
    <property type="entry name" value="ADF-H"/>
</dbReference>
<evidence type="ECO:0000256" key="11">
    <source>
        <dbReference type="ARBA" id="ARBA00023203"/>
    </source>
</evidence>
<feature type="domain" description="ADF-H" evidence="16">
    <location>
        <begin position="5"/>
        <end position="135"/>
    </location>
</feature>
<dbReference type="GO" id="GO:0048812">
    <property type="term" value="P:neuron projection morphogenesis"/>
    <property type="evidence" value="ECO:0007669"/>
    <property type="project" value="TreeGrafter"/>
</dbReference>
<dbReference type="GO" id="GO:0030027">
    <property type="term" value="C:lamellipodium"/>
    <property type="evidence" value="ECO:0007669"/>
    <property type="project" value="TreeGrafter"/>
</dbReference>
<keyword evidence="11" id="KW-0009">Actin-binding</keyword>
<evidence type="ECO:0000256" key="8">
    <source>
        <dbReference type="ARBA" id="ARBA00022902"/>
    </source>
</evidence>
<reference evidence="17" key="1">
    <citation type="submission" date="2022-12" db="EMBL/GenBank/DDBJ databases">
        <authorList>
            <person name="Alioto T."/>
            <person name="Alioto T."/>
            <person name="Gomez Garrido J."/>
        </authorList>
    </citation>
    <scope>NUCLEOTIDE SEQUENCE</scope>
</reference>
<dbReference type="GO" id="GO:0030864">
    <property type="term" value="C:cortical actin cytoskeleton"/>
    <property type="evidence" value="ECO:0007669"/>
    <property type="project" value="TreeGrafter"/>
</dbReference>
<protein>
    <recommendedName>
        <fullName evidence="13">Drebrin</fullName>
    </recommendedName>
    <alternativeName>
        <fullName evidence="14">Developmentally-regulated brain protein</fullName>
    </alternativeName>
</protein>
<keyword evidence="18" id="KW-1185">Reference proteome</keyword>
<dbReference type="GO" id="GO:0045211">
    <property type="term" value="C:postsynaptic membrane"/>
    <property type="evidence" value="ECO:0007669"/>
    <property type="project" value="TreeGrafter"/>
</dbReference>
<keyword evidence="8" id="KW-0524">Neurogenesis</keyword>
<feature type="compositionally biased region" description="Pro residues" evidence="15">
    <location>
        <begin position="364"/>
        <end position="375"/>
    </location>
</feature>
<feature type="region of interest" description="Disordered" evidence="15">
    <location>
        <begin position="218"/>
        <end position="640"/>
    </location>
</feature>
<evidence type="ECO:0000256" key="13">
    <source>
        <dbReference type="ARBA" id="ARBA00073040"/>
    </source>
</evidence>
<feature type="compositionally biased region" description="Low complexity" evidence="15">
    <location>
        <begin position="407"/>
        <end position="416"/>
    </location>
</feature>
<dbReference type="GO" id="GO:0030426">
    <property type="term" value="C:growth cone"/>
    <property type="evidence" value="ECO:0007669"/>
    <property type="project" value="UniProtKB-SubCell"/>
</dbReference>
<dbReference type="InterPro" id="IPR029006">
    <property type="entry name" value="ADF-H/Gelsolin-like_dom_sf"/>
</dbReference>
<evidence type="ECO:0000256" key="15">
    <source>
        <dbReference type="SAM" id="MobiDB-lite"/>
    </source>
</evidence>
<evidence type="ECO:0000256" key="3">
    <source>
        <dbReference type="ARBA" id="ARBA00004544"/>
    </source>
</evidence>
<dbReference type="GO" id="GO:0005884">
    <property type="term" value="C:actin filament"/>
    <property type="evidence" value="ECO:0007669"/>
    <property type="project" value="TreeGrafter"/>
</dbReference>
<evidence type="ECO:0000256" key="12">
    <source>
        <dbReference type="ARBA" id="ARBA00023273"/>
    </source>
</evidence>
<feature type="compositionally biased region" description="Basic and acidic residues" evidence="15">
    <location>
        <begin position="243"/>
        <end position="263"/>
    </location>
</feature>
<dbReference type="Pfam" id="PF00241">
    <property type="entry name" value="Cofilin_ADF"/>
    <property type="match status" value="1"/>
</dbReference>
<name>A0AA35KVH2_9SAUR</name>
<dbReference type="AlphaFoldDB" id="A0AA35KVH2"/>
<evidence type="ECO:0000256" key="6">
    <source>
        <dbReference type="ARBA" id="ARBA00022490"/>
    </source>
</evidence>
<dbReference type="GO" id="GO:0014069">
    <property type="term" value="C:postsynaptic density"/>
    <property type="evidence" value="ECO:0007669"/>
    <property type="project" value="TreeGrafter"/>
</dbReference>
<keyword evidence="5" id="KW-0217">Developmental protein</keyword>
<dbReference type="EMBL" id="OX395134">
    <property type="protein sequence ID" value="CAI5785010.1"/>
    <property type="molecule type" value="Genomic_DNA"/>
</dbReference>
<comment type="subcellular location">
    <subcellularLocation>
        <location evidence="2">Cell junction</location>
    </subcellularLocation>
    <subcellularLocation>
        <location evidence="1">Cell projection</location>
        <location evidence="1">Dendrite</location>
    </subcellularLocation>
    <subcellularLocation>
        <location evidence="4">Cell projection</location>
        <location evidence="4">Growth cone</location>
    </subcellularLocation>
    <subcellularLocation>
        <location evidence="3">Cytoplasm</location>
        <location evidence="3">Cell cortex</location>
    </subcellularLocation>
</comment>
<keyword evidence="7" id="KW-0221">Differentiation</keyword>
<dbReference type="GO" id="GO:0098974">
    <property type="term" value="P:postsynaptic actin cytoskeleton organization"/>
    <property type="evidence" value="ECO:0007669"/>
    <property type="project" value="TreeGrafter"/>
</dbReference>
<dbReference type="PANTHER" id="PTHR10829">
    <property type="entry name" value="CORTACTIN AND DREBRIN"/>
    <property type="match status" value="1"/>
</dbReference>
<evidence type="ECO:0000256" key="5">
    <source>
        <dbReference type="ARBA" id="ARBA00022473"/>
    </source>
</evidence>
<feature type="region of interest" description="Disordered" evidence="15">
    <location>
        <begin position="127"/>
        <end position="162"/>
    </location>
</feature>